<feature type="non-terminal residue" evidence="1">
    <location>
        <position position="1"/>
    </location>
</feature>
<proteinExistence type="predicted"/>
<name>A0ABU6Z0P6_9FABA</name>
<sequence>GASPTFPRHNLLRSLLLSHRLRLPLDLSLRIINPLGLGILVGIQCNHRIVNGRIQMANLVHRDLEGLLDYFPSLLRQRPPLTTPVSRGGLGFIQCRLLPF</sequence>
<evidence type="ECO:0000313" key="1">
    <source>
        <dbReference type="EMBL" id="MED6214373.1"/>
    </source>
</evidence>
<dbReference type="Proteomes" id="UP001341840">
    <property type="component" value="Unassembled WGS sequence"/>
</dbReference>
<keyword evidence="2" id="KW-1185">Reference proteome</keyword>
<gene>
    <name evidence="1" type="ORF">PIB30_102406</name>
</gene>
<accession>A0ABU6Z0P6</accession>
<evidence type="ECO:0000313" key="2">
    <source>
        <dbReference type="Proteomes" id="UP001341840"/>
    </source>
</evidence>
<dbReference type="EMBL" id="JASCZI010244805">
    <property type="protein sequence ID" value="MED6214373.1"/>
    <property type="molecule type" value="Genomic_DNA"/>
</dbReference>
<protein>
    <submittedName>
        <fullName evidence="1">Uncharacterized protein</fullName>
    </submittedName>
</protein>
<organism evidence="1 2">
    <name type="scientific">Stylosanthes scabra</name>
    <dbReference type="NCBI Taxonomy" id="79078"/>
    <lineage>
        <taxon>Eukaryota</taxon>
        <taxon>Viridiplantae</taxon>
        <taxon>Streptophyta</taxon>
        <taxon>Embryophyta</taxon>
        <taxon>Tracheophyta</taxon>
        <taxon>Spermatophyta</taxon>
        <taxon>Magnoliopsida</taxon>
        <taxon>eudicotyledons</taxon>
        <taxon>Gunneridae</taxon>
        <taxon>Pentapetalae</taxon>
        <taxon>rosids</taxon>
        <taxon>fabids</taxon>
        <taxon>Fabales</taxon>
        <taxon>Fabaceae</taxon>
        <taxon>Papilionoideae</taxon>
        <taxon>50 kb inversion clade</taxon>
        <taxon>dalbergioids sensu lato</taxon>
        <taxon>Dalbergieae</taxon>
        <taxon>Pterocarpus clade</taxon>
        <taxon>Stylosanthes</taxon>
    </lineage>
</organism>
<reference evidence="1 2" key="1">
    <citation type="journal article" date="2023" name="Plants (Basel)">
        <title>Bridging the Gap: Combining Genomics and Transcriptomics Approaches to Understand Stylosanthes scabra, an Orphan Legume from the Brazilian Caatinga.</title>
        <authorList>
            <person name="Ferreira-Neto J.R.C."/>
            <person name="da Silva M.D."/>
            <person name="Binneck E."/>
            <person name="de Melo N.F."/>
            <person name="da Silva R.H."/>
            <person name="de Melo A.L.T.M."/>
            <person name="Pandolfi V."/>
            <person name="Bustamante F.O."/>
            <person name="Brasileiro-Vidal A.C."/>
            <person name="Benko-Iseppon A.M."/>
        </authorList>
    </citation>
    <scope>NUCLEOTIDE SEQUENCE [LARGE SCALE GENOMIC DNA]</scope>
    <source>
        <tissue evidence="1">Leaves</tissue>
    </source>
</reference>
<comment type="caution">
    <text evidence="1">The sequence shown here is derived from an EMBL/GenBank/DDBJ whole genome shotgun (WGS) entry which is preliminary data.</text>
</comment>